<organism evidence="1 2">
    <name type="scientific">Anisodus tanguticus</name>
    <dbReference type="NCBI Taxonomy" id="243964"/>
    <lineage>
        <taxon>Eukaryota</taxon>
        <taxon>Viridiplantae</taxon>
        <taxon>Streptophyta</taxon>
        <taxon>Embryophyta</taxon>
        <taxon>Tracheophyta</taxon>
        <taxon>Spermatophyta</taxon>
        <taxon>Magnoliopsida</taxon>
        <taxon>eudicotyledons</taxon>
        <taxon>Gunneridae</taxon>
        <taxon>Pentapetalae</taxon>
        <taxon>asterids</taxon>
        <taxon>lamiids</taxon>
        <taxon>Solanales</taxon>
        <taxon>Solanaceae</taxon>
        <taxon>Solanoideae</taxon>
        <taxon>Hyoscyameae</taxon>
        <taxon>Anisodus</taxon>
    </lineage>
</organism>
<proteinExistence type="predicted"/>
<gene>
    <name evidence="1" type="ORF">RND71_026270</name>
</gene>
<dbReference type="Proteomes" id="UP001291623">
    <property type="component" value="Unassembled WGS sequence"/>
</dbReference>
<accession>A0AAE1RM04</accession>
<name>A0AAE1RM04_9SOLA</name>
<dbReference type="EMBL" id="JAVYJV010000014">
    <property type="protein sequence ID" value="KAK4354076.1"/>
    <property type="molecule type" value="Genomic_DNA"/>
</dbReference>
<keyword evidence="2" id="KW-1185">Reference proteome</keyword>
<protein>
    <submittedName>
        <fullName evidence="1">Uncharacterized protein</fullName>
    </submittedName>
</protein>
<reference evidence="1" key="1">
    <citation type="submission" date="2023-12" db="EMBL/GenBank/DDBJ databases">
        <title>Genome assembly of Anisodus tanguticus.</title>
        <authorList>
            <person name="Wang Y.-J."/>
        </authorList>
    </citation>
    <scope>NUCLEOTIDE SEQUENCE</scope>
    <source>
        <strain evidence="1">KB-2021</strain>
        <tissue evidence="1">Leaf</tissue>
    </source>
</reference>
<comment type="caution">
    <text evidence="1">The sequence shown here is derived from an EMBL/GenBank/DDBJ whole genome shotgun (WGS) entry which is preliminary data.</text>
</comment>
<evidence type="ECO:0000313" key="1">
    <source>
        <dbReference type="EMBL" id="KAK4354076.1"/>
    </source>
</evidence>
<dbReference type="AlphaFoldDB" id="A0AAE1RM04"/>
<sequence length="178" mass="20202">MSVVAGPLDISVVQRIGEVAYELVMPPGLSSVRPVFQLGSVHKLDGVLNLQSLKIYDLKISVKRISYALCLLRNSPKLYEIDIDEVVKVDETVRHTTELFDYLSKMENDVSEALDMIRTVRLGKFKGTTTEMYLIKVILAHPPKLARMVIEQIEESNELLKELINYHRASPNAEIKYT</sequence>
<evidence type="ECO:0000313" key="2">
    <source>
        <dbReference type="Proteomes" id="UP001291623"/>
    </source>
</evidence>